<organism evidence="2 3">
    <name type="scientific">Paenibacillus flagellatus</name>
    <dbReference type="NCBI Taxonomy" id="2211139"/>
    <lineage>
        <taxon>Bacteria</taxon>
        <taxon>Bacillati</taxon>
        <taxon>Bacillota</taxon>
        <taxon>Bacilli</taxon>
        <taxon>Bacillales</taxon>
        <taxon>Paenibacillaceae</taxon>
        <taxon>Paenibacillus</taxon>
    </lineage>
</organism>
<dbReference type="EMBL" id="QJVJ01000002">
    <property type="protein sequence ID" value="PYI56604.1"/>
    <property type="molecule type" value="Genomic_DNA"/>
</dbReference>
<feature type="signal peptide" evidence="1">
    <location>
        <begin position="1"/>
        <end position="22"/>
    </location>
</feature>
<gene>
    <name evidence="2" type="ORF">DLM86_06455</name>
</gene>
<dbReference type="OrthoDB" id="2918548at2"/>
<keyword evidence="3" id="KW-1185">Reference proteome</keyword>
<accession>A0A2V5KE60</accession>
<dbReference type="AlphaFoldDB" id="A0A2V5KE60"/>
<dbReference type="Proteomes" id="UP000247476">
    <property type="component" value="Unassembled WGS sequence"/>
</dbReference>
<dbReference type="RefSeq" id="WP_110839133.1">
    <property type="nucleotide sequence ID" value="NZ_QJVJ01000002.1"/>
</dbReference>
<reference evidence="2 3" key="1">
    <citation type="submission" date="2018-05" db="EMBL/GenBank/DDBJ databases">
        <title>Paenibacillus flagellatus sp. nov., isolated from selenium mineral soil.</title>
        <authorList>
            <person name="Dai X."/>
        </authorList>
    </citation>
    <scope>NUCLEOTIDE SEQUENCE [LARGE SCALE GENOMIC DNA]</scope>
    <source>
        <strain evidence="2 3">DXL2</strain>
    </source>
</reference>
<keyword evidence="1" id="KW-0732">Signal</keyword>
<protein>
    <submittedName>
        <fullName evidence="2">Uncharacterized protein</fullName>
    </submittedName>
</protein>
<proteinExistence type="predicted"/>
<evidence type="ECO:0000313" key="3">
    <source>
        <dbReference type="Proteomes" id="UP000247476"/>
    </source>
</evidence>
<name>A0A2V5KE60_9BACL</name>
<comment type="caution">
    <text evidence="2">The sequence shown here is derived from an EMBL/GenBank/DDBJ whole genome shotgun (WGS) entry which is preliminary data.</text>
</comment>
<feature type="chain" id="PRO_5016070209" evidence="1">
    <location>
        <begin position="23"/>
        <end position="418"/>
    </location>
</feature>
<evidence type="ECO:0000256" key="1">
    <source>
        <dbReference type="SAM" id="SignalP"/>
    </source>
</evidence>
<sequence>MNKKSIFILCGLALAIPQTAFAAPSADTGSASPSRLWIVGGDAKKEVARFSSAAALSDGAPQFRDAAAVANGKPNGEPEAIAVAAKELDRHGALEDRVKDWYEQGKPVYLFSDKLNVADIERSLGLTLRPEDDGEKKETKGQPEDDWQLFGIRKGNGAPDRVFFGKVTMADAKTGDAAKPASDALIDAVVRADADWNAPERPPIASMRPRDDIDPPPCCEDPDPIPLPADANVLNGTDTNYLYAPLAGGGSIHIATLRSDWSLYRNYSYDSAPNYDLFYVKDQVRLDTFNGAAGTKLETYHQLPYHQKDDIVGWAPYNSSIGTTSGEWRHFPVRLPWNVSWTSSNYGPISFYSEKMQFTPESIYWNASQFGSSVTFVPGTAWNSYYTYVNVDLTHAGSVRLNGTDYYFTIRRNVVYDY</sequence>
<evidence type="ECO:0000313" key="2">
    <source>
        <dbReference type="EMBL" id="PYI56604.1"/>
    </source>
</evidence>